<feature type="chain" id="PRO_5043751587" evidence="2">
    <location>
        <begin position="26"/>
        <end position="103"/>
    </location>
</feature>
<proteinExistence type="predicted"/>
<dbReference type="AlphaFoldDB" id="A0AAV1D5Z6"/>
<feature type="region of interest" description="Disordered" evidence="1">
    <location>
        <begin position="71"/>
        <end position="103"/>
    </location>
</feature>
<reference evidence="3" key="1">
    <citation type="submission" date="2023-03" db="EMBL/GenBank/DDBJ databases">
        <authorList>
            <person name="Julca I."/>
        </authorList>
    </citation>
    <scope>NUCLEOTIDE SEQUENCE</scope>
</reference>
<name>A0AAV1D5Z6_OLDCO</name>
<evidence type="ECO:0000313" key="4">
    <source>
        <dbReference type="Proteomes" id="UP001161247"/>
    </source>
</evidence>
<evidence type="ECO:0000256" key="2">
    <source>
        <dbReference type="SAM" id="SignalP"/>
    </source>
</evidence>
<keyword evidence="4" id="KW-1185">Reference proteome</keyword>
<feature type="signal peptide" evidence="2">
    <location>
        <begin position="1"/>
        <end position="25"/>
    </location>
</feature>
<gene>
    <name evidence="3" type="ORF">OLC1_LOCUS11690</name>
</gene>
<sequence length="103" mass="9780">MASISSSSKVLFLLTLILSVSFSRCQLGDLGGLVGGVVGAVGNIADGVGKAVGDIVGGVVKGVSGAVGAVGGGGNGSPRKMARSTTAAPASIPTNNIDATNKP</sequence>
<organism evidence="3 4">
    <name type="scientific">Oldenlandia corymbosa var. corymbosa</name>
    <dbReference type="NCBI Taxonomy" id="529605"/>
    <lineage>
        <taxon>Eukaryota</taxon>
        <taxon>Viridiplantae</taxon>
        <taxon>Streptophyta</taxon>
        <taxon>Embryophyta</taxon>
        <taxon>Tracheophyta</taxon>
        <taxon>Spermatophyta</taxon>
        <taxon>Magnoliopsida</taxon>
        <taxon>eudicotyledons</taxon>
        <taxon>Gunneridae</taxon>
        <taxon>Pentapetalae</taxon>
        <taxon>asterids</taxon>
        <taxon>lamiids</taxon>
        <taxon>Gentianales</taxon>
        <taxon>Rubiaceae</taxon>
        <taxon>Rubioideae</taxon>
        <taxon>Spermacoceae</taxon>
        <taxon>Hedyotis-Oldenlandia complex</taxon>
        <taxon>Oldenlandia</taxon>
    </lineage>
</organism>
<dbReference type="EMBL" id="OX459121">
    <property type="protein sequence ID" value="CAI9102328.1"/>
    <property type="molecule type" value="Genomic_DNA"/>
</dbReference>
<feature type="compositionally biased region" description="Polar residues" evidence="1">
    <location>
        <begin position="83"/>
        <end position="103"/>
    </location>
</feature>
<evidence type="ECO:0000256" key="1">
    <source>
        <dbReference type="SAM" id="MobiDB-lite"/>
    </source>
</evidence>
<protein>
    <submittedName>
        <fullName evidence="3">OLC1v1000576C1</fullName>
    </submittedName>
</protein>
<evidence type="ECO:0000313" key="3">
    <source>
        <dbReference type="EMBL" id="CAI9102328.1"/>
    </source>
</evidence>
<dbReference type="Proteomes" id="UP001161247">
    <property type="component" value="Chromosome 4"/>
</dbReference>
<keyword evidence="2" id="KW-0732">Signal</keyword>
<accession>A0AAV1D5Z6</accession>